<accession>A0ABQ7J7N5</accession>
<reference evidence="4 5" key="1">
    <citation type="journal article" date="2020" name="bioRxiv">
        <title>Metabolic contributions of an alphaproteobacterial endosymbiont in the apicomplexan Cardiosporidium cionae.</title>
        <authorList>
            <person name="Hunter E.S."/>
            <person name="Paight C.J."/>
            <person name="Lane C.E."/>
        </authorList>
    </citation>
    <scope>NUCLEOTIDE SEQUENCE [LARGE SCALE GENOMIC DNA]</scope>
    <source>
        <strain evidence="4">ESH_2018</strain>
    </source>
</reference>
<dbReference type="PANTHER" id="PTHR18763">
    <property type="entry name" value="WD-REPEAT PROTEIN 18"/>
    <property type="match status" value="1"/>
</dbReference>
<dbReference type="Pfam" id="PF00787">
    <property type="entry name" value="PX"/>
    <property type="match status" value="1"/>
</dbReference>
<keyword evidence="5" id="KW-1185">Reference proteome</keyword>
<dbReference type="PANTHER" id="PTHR18763:SF0">
    <property type="entry name" value="WD REPEAT-CONTAINING PROTEIN 18"/>
    <property type="match status" value="1"/>
</dbReference>
<dbReference type="InterPro" id="IPR036322">
    <property type="entry name" value="WD40_repeat_dom_sf"/>
</dbReference>
<dbReference type="CDD" id="cd06093">
    <property type="entry name" value="PX_domain"/>
    <property type="match status" value="1"/>
</dbReference>
<dbReference type="Proteomes" id="UP000823046">
    <property type="component" value="Unassembled WGS sequence"/>
</dbReference>
<keyword evidence="2" id="KW-0677">Repeat</keyword>
<name>A0ABQ7J7N5_9APIC</name>
<protein>
    <submittedName>
        <fullName evidence="4">WD domain, G-beta repeat-containing protein</fullName>
    </submittedName>
</protein>
<dbReference type="SMART" id="SM00312">
    <property type="entry name" value="PX"/>
    <property type="match status" value="1"/>
</dbReference>
<sequence length="582" mass="65697">MTTKRRPLQAHASMVEYVPELDATFYSLVVSYHTIQWEVKKHYREFVQLHSDLLFAGYCALPVLPITFKKGSLLDLDALNEQKTLLDVFLQKLLKRPDLSTSATMMEFFCSDEHLTETMDILQPELLDTTGENRFAISNFIILEERKLILVGYEDNTELSRFGKLWTLVEPEEMGALYVWRIEEDADIPLDCLLKMKLFHRVRGMHFDEHQQHLIMGQEDGKLAVYTFSFSPLALQLLCEIDAHVEAISSFIVSSSYLLSVSVDASMRLTNLSSLEIHSGGRLNKRLENQGFLTACELDWIHHTAFIGTSRGDLFIYDIQLSSPIFCQRIQVAVEAAISLLLRHGTYLFVAVEEAIFCYKLDFKDKVLKMHVITRCVCESQVNCKVLSLFYHTEKKLLFAGYEGGILVWCLVDGSLLCGWDAHEGAGVSAIRLLLDDRTLLTGGDNGELKIWKLQLQAYLRWSQSKSKPLPSSSSTVTPTALPPTLIKEEASSSIPSYPFLPSFSSFKAETPKIAFELSEGKDLAIFSSEIPPEASNHAISSLYEEKSTMMKNSSLLQPITHHHLTANSDVVKDFKNALDGL</sequence>
<evidence type="ECO:0000256" key="2">
    <source>
        <dbReference type="ARBA" id="ARBA00022737"/>
    </source>
</evidence>
<dbReference type="InterPro" id="IPR001680">
    <property type="entry name" value="WD40_rpt"/>
</dbReference>
<proteinExistence type="predicted"/>
<organism evidence="4 5">
    <name type="scientific">Cardiosporidium cionae</name>
    <dbReference type="NCBI Taxonomy" id="476202"/>
    <lineage>
        <taxon>Eukaryota</taxon>
        <taxon>Sar</taxon>
        <taxon>Alveolata</taxon>
        <taxon>Apicomplexa</taxon>
        <taxon>Aconoidasida</taxon>
        <taxon>Nephromycida</taxon>
        <taxon>Cardiosporidium</taxon>
    </lineage>
</organism>
<dbReference type="PROSITE" id="PS50195">
    <property type="entry name" value="PX"/>
    <property type="match status" value="1"/>
</dbReference>
<dbReference type="InterPro" id="IPR001683">
    <property type="entry name" value="PX_dom"/>
</dbReference>
<dbReference type="EMBL" id="JADAQX010000519">
    <property type="protein sequence ID" value="KAF8820003.1"/>
    <property type="molecule type" value="Genomic_DNA"/>
</dbReference>
<dbReference type="InterPro" id="IPR036871">
    <property type="entry name" value="PX_dom_sf"/>
</dbReference>
<evidence type="ECO:0000313" key="5">
    <source>
        <dbReference type="Proteomes" id="UP000823046"/>
    </source>
</evidence>
<evidence type="ECO:0000256" key="1">
    <source>
        <dbReference type="ARBA" id="ARBA00022574"/>
    </source>
</evidence>
<comment type="caution">
    <text evidence="4">The sequence shown here is derived from an EMBL/GenBank/DDBJ whole genome shotgun (WGS) entry which is preliminary data.</text>
</comment>
<gene>
    <name evidence="4" type="ORF">IE077_003705</name>
</gene>
<dbReference type="InterPro" id="IPR045227">
    <property type="entry name" value="WDR18/Ipi3/RID3"/>
</dbReference>
<evidence type="ECO:0000259" key="3">
    <source>
        <dbReference type="PROSITE" id="PS50195"/>
    </source>
</evidence>
<dbReference type="SUPFAM" id="SSF50978">
    <property type="entry name" value="WD40 repeat-like"/>
    <property type="match status" value="1"/>
</dbReference>
<dbReference type="InterPro" id="IPR015943">
    <property type="entry name" value="WD40/YVTN_repeat-like_dom_sf"/>
</dbReference>
<dbReference type="SUPFAM" id="SSF64268">
    <property type="entry name" value="PX domain"/>
    <property type="match status" value="1"/>
</dbReference>
<dbReference type="Gene3D" id="3.30.1520.10">
    <property type="entry name" value="Phox-like domain"/>
    <property type="match status" value="1"/>
</dbReference>
<dbReference type="Gene3D" id="2.130.10.10">
    <property type="entry name" value="YVTN repeat-like/Quinoprotein amine dehydrogenase"/>
    <property type="match status" value="1"/>
</dbReference>
<evidence type="ECO:0000313" key="4">
    <source>
        <dbReference type="EMBL" id="KAF8820003.1"/>
    </source>
</evidence>
<feature type="domain" description="PX" evidence="3">
    <location>
        <begin position="1"/>
        <end position="116"/>
    </location>
</feature>
<dbReference type="SMART" id="SM00320">
    <property type="entry name" value="WD40"/>
    <property type="match status" value="4"/>
</dbReference>
<dbReference type="Pfam" id="PF00400">
    <property type="entry name" value="WD40"/>
    <property type="match status" value="1"/>
</dbReference>
<keyword evidence="1" id="KW-0853">WD repeat</keyword>